<reference evidence="1 2" key="1">
    <citation type="submission" date="2014-11" db="EMBL/GenBank/DDBJ databases">
        <authorList>
            <person name="Wibberg Daniel"/>
        </authorList>
    </citation>
    <scope>NUCLEOTIDE SEQUENCE [LARGE SCALE GENOMIC DNA]</scope>
    <source>
        <strain evidence="1">Rhizoctonia solani AG1-IB 7/3/14</strain>
    </source>
</reference>
<dbReference type="Proteomes" id="UP000059188">
    <property type="component" value="Unassembled WGS sequence"/>
</dbReference>
<dbReference type="OrthoDB" id="2370221at2759"/>
<dbReference type="InterPro" id="IPR011333">
    <property type="entry name" value="SKP1/BTB/POZ_sf"/>
</dbReference>
<dbReference type="Gene3D" id="3.30.710.10">
    <property type="entry name" value="Potassium Channel Kv1.1, Chain A"/>
    <property type="match status" value="1"/>
</dbReference>
<proteinExistence type="predicted"/>
<accession>A0A0B7FR79</accession>
<evidence type="ECO:0008006" key="3">
    <source>
        <dbReference type="Google" id="ProtNLM"/>
    </source>
</evidence>
<dbReference type="PANTHER" id="PTHR31758">
    <property type="entry name" value="BTB/POZ DOMAIN-CONTAINING PROTEIN YLR108C"/>
    <property type="match status" value="1"/>
</dbReference>
<dbReference type="AlphaFoldDB" id="A0A0B7FR79"/>
<evidence type="ECO:0000313" key="1">
    <source>
        <dbReference type="EMBL" id="CEL58723.1"/>
    </source>
</evidence>
<dbReference type="SUPFAM" id="SSF54695">
    <property type="entry name" value="POZ domain"/>
    <property type="match status" value="1"/>
</dbReference>
<organism evidence="1 2">
    <name type="scientific">Thanatephorus cucumeris (strain AG1-IB / isolate 7/3/14)</name>
    <name type="common">Lettuce bottom rot fungus</name>
    <name type="synonym">Rhizoctonia solani</name>
    <dbReference type="NCBI Taxonomy" id="1108050"/>
    <lineage>
        <taxon>Eukaryota</taxon>
        <taxon>Fungi</taxon>
        <taxon>Dikarya</taxon>
        <taxon>Basidiomycota</taxon>
        <taxon>Agaricomycotina</taxon>
        <taxon>Agaricomycetes</taxon>
        <taxon>Cantharellales</taxon>
        <taxon>Ceratobasidiaceae</taxon>
        <taxon>Rhizoctonia</taxon>
        <taxon>Rhizoctonia solani AG-1</taxon>
    </lineage>
</organism>
<dbReference type="STRING" id="1108050.A0A0B7FR79"/>
<evidence type="ECO:0000313" key="2">
    <source>
        <dbReference type="Proteomes" id="UP000059188"/>
    </source>
</evidence>
<dbReference type="EMBL" id="LN679133">
    <property type="protein sequence ID" value="CEL58723.1"/>
    <property type="molecule type" value="Genomic_DNA"/>
</dbReference>
<dbReference type="PANTHER" id="PTHR31758:SF2">
    <property type="entry name" value="BTB_POZ DOMAIN-CONTAINING PROTEIN YLR108C"/>
    <property type="match status" value="1"/>
</dbReference>
<protein>
    <recommendedName>
        <fullName evidence="3">BTB domain-containing protein</fullName>
    </recommendedName>
</protein>
<gene>
    <name evidence="1" type="ORF">RSOLAG1IB_08769</name>
</gene>
<sequence>MTQSELYKVTLRDTSFTLDRSQIEFDSPNYFTSCFLGSFSESHAREIRLSRDPALFSMIVNYLSGYTILPIQPPVGMSEHAAWENLLRDALFYGLDELTSLLEEHKMGAKPLRALEERVAKSYLMIVWPQGMGSRRGQFVVRLSDIQAQAQCNAHSLSPGVVPMLQSTGTTLVDQLLREQKILARSWTWVAFWTTMKPNNSNLVGSRVDNDCAVLEITEVKRE</sequence>
<name>A0A0B7FR79_THACB</name>
<keyword evidence="2" id="KW-1185">Reference proteome</keyword>